<sequence>MPRQVQGVEPIKLAPVKNPNKKGNGNVFIEEINVELMQEEHIFFNSEGIYAEGTAMVSGDNRKIISDDRIAGEIQSLECPSDKQLIVELRSQAGYDTAKADWSWVQGGGNTFVFIVTGDCGGDDGIRAYEINEASFDDSNQKATLKGEVKDPEQWMDDANIHISTQPFDGFHDAAEKREKEGDVSFASDFSGKEIFGMDVSGSNKTRLGLTCADCGITGGVHYDLDVSKKTGISGSITAKNGLGVRFALGLQLSAQLSEQKDVKVDILPPTGIPGASIDFFLGSIGFQAAAAVVASLGSVDADIVAKFGTAMTIPDGTAFRFGSDSDKFDPHFEQIGPELSASVSVSASLNPVVTLGVGGTLKVLKWSKTASAGVALEAPMLSATLDGRFTTAGGACNNPDSLVSIGLEVKLNGPISVFYGFGDPTDLPNRKQIYDLVDKDLINVCFPIGGSQPQQPQNSTVVAPKLRAA</sequence>
<accession>A0A9P4QL04</accession>
<dbReference type="Pfam" id="PF22974">
    <property type="entry name" value="DUF7029"/>
    <property type="match status" value="1"/>
</dbReference>
<dbReference type="Proteomes" id="UP000799444">
    <property type="component" value="Unassembled WGS sequence"/>
</dbReference>
<evidence type="ECO:0000313" key="3">
    <source>
        <dbReference type="EMBL" id="KAF2726844.1"/>
    </source>
</evidence>
<evidence type="ECO:0000259" key="2">
    <source>
        <dbReference type="Pfam" id="PF23865"/>
    </source>
</evidence>
<protein>
    <submittedName>
        <fullName evidence="3">Uncharacterized protein</fullName>
    </submittedName>
</protein>
<evidence type="ECO:0000313" key="4">
    <source>
        <dbReference type="Proteomes" id="UP000799444"/>
    </source>
</evidence>
<feature type="domain" description="DUF7029" evidence="1">
    <location>
        <begin position="59"/>
        <end position="158"/>
    </location>
</feature>
<keyword evidence="4" id="KW-1185">Reference proteome</keyword>
<dbReference type="Pfam" id="PF23865">
    <property type="entry name" value="DUF7223"/>
    <property type="match status" value="1"/>
</dbReference>
<name>A0A9P4QL04_9PLEO</name>
<dbReference type="InterPro" id="IPR054293">
    <property type="entry name" value="DUF7029"/>
</dbReference>
<proteinExistence type="predicted"/>
<organism evidence="3 4">
    <name type="scientific">Polyplosphaeria fusca</name>
    <dbReference type="NCBI Taxonomy" id="682080"/>
    <lineage>
        <taxon>Eukaryota</taxon>
        <taxon>Fungi</taxon>
        <taxon>Dikarya</taxon>
        <taxon>Ascomycota</taxon>
        <taxon>Pezizomycotina</taxon>
        <taxon>Dothideomycetes</taxon>
        <taxon>Pleosporomycetidae</taxon>
        <taxon>Pleosporales</taxon>
        <taxon>Tetraplosphaeriaceae</taxon>
        <taxon>Polyplosphaeria</taxon>
    </lineage>
</organism>
<reference evidence="3" key="1">
    <citation type="journal article" date="2020" name="Stud. Mycol.">
        <title>101 Dothideomycetes genomes: a test case for predicting lifestyles and emergence of pathogens.</title>
        <authorList>
            <person name="Haridas S."/>
            <person name="Albert R."/>
            <person name="Binder M."/>
            <person name="Bloem J."/>
            <person name="Labutti K."/>
            <person name="Salamov A."/>
            <person name="Andreopoulos B."/>
            <person name="Baker S."/>
            <person name="Barry K."/>
            <person name="Bills G."/>
            <person name="Bluhm B."/>
            <person name="Cannon C."/>
            <person name="Castanera R."/>
            <person name="Culley D."/>
            <person name="Daum C."/>
            <person name="Ezra D."/>
            <person name="Gonzalez J."/>
            <person name="Henrissat B."/>
            <person name="Kuo A."/>
            <person name="Liang C."/>
            <person name="Lipzen A."/>
            <person name="Lutzoni F."/>
            <person name="Magnuson J."/>
            <person name="Mondo S."/>
            <person name="Nolan M."/>
            <person name="Ohm R."/>
            <person name="Pangilinan J."/>
            <person name="Park H.-J."/>
            <person name="Ramirez L."/>
            <person name="Alfaro M."/>
            <person name="Sun H."/>
            <person name="Tritt A."/>
            <person name="Yoshinaga Y."/>
            <person name="Zwiers L.-H."/>
            <person name="Turgeon B."/>
            <person name="Goodwin S."/>
            <person name="Spatafora J."/>
            <person name="Crous P."/>
            <person name="Grigoriev I."/>
        </authorList>
    </citation>
    <scope>NUCLEOTIDE SEQUENCE</scope>
    <source>
        <strain evidence="3">CBS 125425</strain>
    </source>
</reference>
<dbReference type="OrthoDB" id="160645at2759"/>
<feature type="domain" description="DUF7223" evidence="2">
    <location>
        <begin position="186"/>
        <end position="447"/>
    </location>
</feature>
<comment type="caution">
    <text evidence="3">The sequence shown here is derived from an EMBL/GenBank/DDBJ whole genome shotgun (WGS) entry which is preliminary data.</text>
</comment>
<evidence type="ECO:0000259" key="1">
    <source>
        <dbReference type="Pfam" id="PF22974"/>
    </source>
</evidence>
<gene>
    <name evidence="3" type="ORF">EJ04DRAFT_570903</name>
</gene>
<dbReference type="EMBL" id="ML996382">
    <property type="protein sequence ID" value="KAF2726844.1"/>
    <property type="molecule type" value="Genomic_DNA"/>
</dbReference>
<dbReference type="AlphaFoldDB" id="A0A9P4QL04"/>
<dbReference type="InterPro" id="IPR055647">
    <property type="entry name" value="DUF7223"/>
</dbReference>